<dbReference type="Gene3D" id="3.90.190.10">
    <property type="entry name" value="Protein tyrosine phosphatase superfamily"/>
    <property type="match status" value="1"/>
</dbReference>
<dbReference type="GeneID" id="76151687"/>
<protein>
    <submittedName>
        <fullName evidence="2">Uncharacterized protein</fullName>
    </submittedName>
</protein>
<comment type="caution">
    <text evidence="2">The sequence shown here is derived from an EMBL/GenBank/DDBJ whole genome shotgun (WGS) entry which is preliminary data.</text>
</comment>
<evidence type="ECO:0000313" key="3">
    <source>
        <dbReference type="Proteomes" id="UP001204833"/>
    </source>
</evidence>
<accession>A0AAD5BDP1</accession>
<keyword evidence="3" id="KW-1185">Reference proteome</keyword>
<dbReference type="InterPro" id="IPR029021">
    <property type="entry name" value="Prot-tyrosine_phosphatase-like"/>
</dbReference>
<dbReference type="GO" id="GO:0005737">
    <property type="term" value="C:cytoplasm"/>
    <property type="evidence" value="ECO:0007669"/>
    <property type="project" value="TreeGrafter"/>
</dbReference>
<dbReference type="GO" id="GO:0070372">
    <property type="term" value="P:regulation of ERK1 and ERK2 cascade"/>
    <property type="evidence" value="ECO:0007669"/>
    <property type="project" value="TreeGrafter"/>
</dbReference>
<dbReference type="PANTHER" id="PTHR46588">
    <property type="entry name" value="SERINE/THREONINE/TYROSINE-INTERACTING PROTEIN"/>
    <property type="match status" value="1"/>
</dbReference>
<name>A0AAD5BDP1_9ASCO</name>
<evidence type="ECO:0000256" key="1">
    <source>
        <dbReference type="SAM" id="MobiDB-lite"/>
    </source>
</evidence>
<feature type="region of interest" description="Disordered" evidence="1">
    <location>
        <begin position="300"/>
        <end position="337"/>
    </location>
</feature>
<dbReference type="PANTHER" id="PTHR46588:SF1">
    <property type="entry name" value="SERINE_THREONINE_TYROSINE-INTERACTING PROTEIN"/>
    <property type="match status" value="1"/>
</dbReference>
<feature type="compositionally biased region" description="Gly residues" evidence="1">
    <location>
        <begin position="309"/>
        <end position="321"/>
    </location>
</feature>
<dbReference type="RefSeq" id="XP_051607840.1">
    <property type="nucleotide sequence ID" value="XM_051753069.1"/>
</dbReference>
<reference evidence="2 3" key="1">
    <citation type="journal article" date="2022" name="DNA Res.">
        <title>Genome analysis of five recently described species of the CUG-Ser clade uncovers Candida theae as a new hybrid lineage with pathogenic potential in the Candida parapsilosis species complex.</title>
        <authorList>
            <person name="Mixao V."/>
            <person name="Del Olmo V."/>
            <person name="Hegedusova E."/>
            <person name="Saus E."/>
            <person name="Pryszcz L."/>
            <person name="Cillingova A."/>
            <person name="Nosek J."/>
            <person name="Gabaldon T."/>
        </authorList>
    </citation>
    <scope>NUCLEOTIDE SEQUENCE [LARGE SCALE GENOMIC DNA]</scope>
    <source>
        <strain evidence="2 3">CBS 12239</strain>
    </source>
</reference>
<dbReference type="GO" id="GO:0005654">
    <property type="term" value="C:nucleoplasm"/>
    <property type="evidence" value="ECO:0007669"/>
    <property type="project" value="TreeGrafter"/>
</dbReference>
<evidence type="ECO:0000313" key="2">
    <source>
        <dbReference type="EMBL" id="KAI5955497.1"/>
    </source>
</evidence>
<dbReference type="GO" id="GO:1990444">
    <property type="term" value="F:F-box domain binding"/>
    <property type="evidence" value="ECO:0007669"/>
    <property type="project" value="TreeGrafter"/>
</dbReference>
<sequence length="337" mass="37870">MFQQQQQQHEENYLQPHNFHNCNASFNESMFFNPDTAQEICPGIWLGPYTSLLNTPQAINLHYAPPPQTLSTSVGGTSGGFISNNNIKIIVNCGSTLKFLDLIENSPHISISSDVLVLSLDPAFDVSASQTRAPHHELVQRFTRDYSKILQNYMQSFYFNNPNANNLIHSLPSSHNLNIDSPILNGSNLKLQFFKLIRLISLFKLINYDLQCLFVSEDGNGSLSTGITIAYLMDCYRYNFQNSFKLIRDRRPTIRDLQLNFYDDLLIIENLKKFYVENIELKGRNPNLLMNGFKRSMGGDAVSNEDESGGGGSGGVDGENGGSDEIMVGGDRKRKLH</sequence>
<dbReference type="AlphaFoldDB" id="A0AAD5BDP1"/>
<dbReference type="Proteomes" id="UP001204833">
    <property type="component" value="Unassembled WGS sequence"/>
</dbReference>
<dbReference type="EMBL" id="JAIHNG010000130">
    <property type="protein sequence ID" value="KAI5955497.1"/>
    <property type="molecule type" value="Genomic_DNA"/>
</dbReference>
<proteinExistence type="predicted"/>
<dbReference type="GO" id="GO:0062026">
    <property type="term" value="P:negative regulation of SCF-dependent proteasomal ubiquitin-dependent catabolic process"/>
    <property type="evidence" value="ECO:0007669"/>
    <property type="project" value="TreeGrafter"/>
</dbReference>
<organism evidence="2 3">
    <name type="scientific">Candida theae</name>
    <dbReference type="NCBI Taxonomy" id="1198502"/>
    <lineage>
        <taxon>Eukaryota</taxon>
        <taxon>Fungi</taxon>
        <taxon>Dikarya</taxon>
        <taxon>Ascomycota</taxon>
        <taxon>Saccharomycotina</taxon>
        <taxon>Pichiomycetes</taxon>
        <taxon>Debaryomycetaceae</taxon>
        <taxon>Candida/Lodderomyces clade</taxon>
        <taxon>Candida</taxon>
    </lineage>
</organism>
<gene>
    <name evidence="2" type="ORF">KGF57_003629</name>
</gene>
<dbReference type="InterPro" id="IPR052449">
    <property type="entry name" value="STYX-Interacting_Phosphatase"/>
</dbReference>